<sequence>MSSNATLPISQDGSLRMGNPLQLETPSPMIVAQSRTHSLTDNGNDFRLARLSSEVSHQPQDRFLPQPSSDPTQSTIGRPYRLPSDNMDQSSTHIPKRKGIKRLFPRRGDELSDEEWRRRKRRRYRMTKMVPVVLGGTIGYATYVYCFLFAYNKLISGDSGGRKRQGIAFMVVFLYLATTLLVYCAAINFVGPGLVPKGWGKISERDLAAKEIGPGGNDGLHGVPDPIELGTGIYGQSQERTNGTTPEADLEKQVAGPASIGNDVPEAFTCESDGYPLWCSRCQSMKPDRAHHSSELDRCVVKMDHYCPWVGTIIGFKNYKLFYLFVLTCFSFTMFVFVTLMVYTVIYAHERGEVIVQFVVVDALSGIFTALLVPFVSMHTFYILQNITTIEYLSRHYRLQLVSIAVDEKHPELRGITETELGMRLWDRGPWQNWKSVMGNYVWEWVLPWNTTKADGYSFGVNPKAIAGLREKIEHARESNNGDGPDSAYGQNGGRFMVMRSFRI</sequence>
<keyword evidence="2" id="KW-1185">Reference proteome</keyword>
<dbReference type="Proteomes" id="UP001489719">
    <property type="component" value="Unassembled WGS sequence"/>
</dbReference>
<evidence type="ECO:0000313" key="1">
    <source>
        <dbReference type="EMBL" id="KAK9325994.1"/>
    </source>
</evidence>
<name>A0ACC3TXV7_9ASCO</name>
<comment type="caution">
    <text evidence="1">The sequence shown here is derived from an EMBL/GenBank/DDBJ whole genome shotgun (WGS) entry which is preliminary data.</text>
</comment>
<dbReference type="EMBL" id="MU970036">
    <property type="protein sequence ID" value="KAK9325994.1"/>
    <property type="molecule type" value="Genomic_DNA"/>
</dbReference>
<proteinExistence type="predicted"/>
<accession>A0ACC3TXV7</accession>
<reference evidence="2" key="1">
    <citation type="journal article" date="2024" name="Front. Bioeng. Biotechnol.">
        <title>Genome-scale model development and genomic sequencing of the oleaginous clade Lipomyces.</title>
        <authorList>
            <person name="Czajka J.J."/>
            <person name="Han Y."/>
            <person name="Kim J."/>
            <person name="Mondo S.J."/>
            <person name="Hofstad B.A."/>
            <person name="Robles A."/>
            <person name="Haridas S."/>
            <person name="Riley R."/>
            <person name="LaButti K."/>
            <person name="Pangilinan J."/>
            <person name="Andreopoulos W."/>
            <person name="Lipzen A."/>
            <person name="Yan J."/>
            <person name="Wang M."/>
            <person name="Ng V."/>
            <person name="Grigoriev I.V."/>
            <person name="Spatafora J.W."/>
            <person name="Magnuson J.K."/>
            <person name="Baker S.E."/>
            <person name="Pomraning K.R."/>
        </authorList>
    </citation>
    <scope>NUCLEOTIDE SEQUENCE [LARGE SCALE GENOMIC DNA]</scope>
    <source>
        <strain evidence="2">CBS 10300</strain>
    </source>
</reference>
<protein>
    <submittedName>
        <fullName evidence="1">DHHC palmitoyltransferase-domain-containing protein</fullName>
    </submittedName>
</protein>
<gene>
    <name evidence="1" type="ORF">V1517DRAFT_100627</name>
</gene>
<organism evidence="1 2">
    <name type="scientific">Lipomyces orientalis</name>
    <dbReference type="NCBI Taxonomy" id="1233043"/>
    <lineage>
        <taxon>Eukaryota</taxon>
        <taxon>Fungi</taxon>
        <taxon>Dikarya</taxon>
        <taxon>Ascomycota</taxon>
        <taxon>Saccharomycotina</taxon>
        <taxon>Lipomycetes</taxon>
        <taxon>Lipomycetales</taxon>
        <taxon>Lipomycetaceae</taxon>
        <taxon>Lipomyces</taxon>
    </lineage>
</organism>
<evidence type="ECO:0000313" key="2">
    <source>
        <dbReference type="Proteomes" id="UP001489719"/>
    </source>
</evidence>